<evidence type="ECO:0000256" key="7">
    <source>
        <dbReference type="ARBA" id="ARBA00042988"/>
    </source>
</evidence>
<dbReference type="EC" id="1.3.1.20" evidence="3"/>
<dbReference type="InterPro" id="IPR055170">
    <property type="entry name" value="GFO_IDH_MocA-like_dom"/>
</dbReference>
<feature type="region of interest" description="Disordered" evidence="11">
    <location>
        <begin position="1"/>
        <end position="47"/>
    </location>
</feature>
<evidence type="ECO:0000256" key="10">
    <source>
        <dbReference type="ARBA" id="ARBA00049233"/>
    </source>
</evidence>
<dbReference type="AlphaFoldDB" id="A0A7R8ZTW1"/>
<dbReference type="Gene3D" id="1.10.3270.10">
    <property type="entry name" value="HMGR, N-terminal domain"/>
    <property type="match status" value="1"/>
</dbReference>
<evidence type="ECO:0000256" key="2">
    <source>
        <dbReference type="ARBA" id="ARBA00023002"/>
    </source>
</evidence>
<dbReference type="InterPro" id="IPR000683">
    <property type="entry name" value="Gfo/Idh/MocA-like_OxRdtase_N"/>
</dbReference>
<evidence type="ECO:0000256" key="5">
    <source>
        <dbReference type="ARBA" id="ARBA00040603"/>
    </source>
</evidence>
<dbReference type="Pfam" id="PF22725">
    <property type="entry name" value="GFO_IDH_MocA_C3"/>
    <property type="match status" value="1"/>
</dbReference>
<dbReference type="EC" id="1.1.1.179" evidence="4"/>
<evidence type="ECO:0000256" key="3">
    <source>
        <dbReference type="ARBA" id="ARBA00038853"/>
    </source>
</evidence>
<protein>
    <recommendedName>
        <fullName evidence="5">Trans-1,2-dihydrobenzene-1,2-diol dehydrogenase</fullName>
        <ecNumber evidence="4">1.1.1.179</ecNumber>
        <ecNumber evidence="3">1.3.1.20</ecNumber>
    </recommendedName>
    <alternativeName>
        <fullName evidence="8">D-xylose 1-dehydrogenase</fullName>
    </alternativeName>
    <alternativeName>
        <fullName evidence="7">D-xylose-NADP dehydrogenase</fullName>
    </alternativeName>
    <alternativeName>
        <fullName evidence="6">Dimeric dihydrodiol dehydrogenase</fullName>
    </alternativeName>
</protein>
<feature type="domain" description="Gfo/Idh/MocA-like oxidoreductase N-terminal" evidence="12">
    <location>
        <begin position="379"/>
        <end position="418"/>
    </location>
</feature>
<dbReference type="SUPFAM" id="SSF51735">
    <property type="entry name" value="NAD(P)-binding Rossmann-fold domains"/>
    <property type="match status" value="2"/>
</dbReference>
<dbReference type="PANTHER" id="PTHR22604">
    <property type="entry name" value="OXIDOREDUCTASES"/>
    <property type="match status" value="1"/>
</dbReference>
<dbReference type="GO" id="GO:0047115">
    <property type="term" value="F:trans-1,2-dihydrobenzene-1,2-diol dehydrogenase activity"/>
    <property type="evidence" value="ECO:0007669"/>
    <property type="project" value="UniProtKB-EC"/>
</dbReference>
<evidence type="ECO:0000256" key="8">
    <source>
        <dbReference type="ARBA" id="ARBA00043025"/>
    </source>
</evidence>
<dbReference type="OrthoDB" id="2129491at2759"/>
<reference evidence="14" key="1">
    <citation type="submission" date="2020-11" db="EMBL/GenBank/DDBJ databases">
        <authorList>
            <person name="Tran Van P."/>
        </authorList>
    </citation>
    <scope>NUCLEOTIDE SEQUENCE</scope>
</reference>
<dbReference type="Pfam" id="PF01408">
    <property type="entry name" value="GFO_IDH_MocA"/>
    <property type="match status" value="2"/>
</dbReference>
<dbReference type="InterPro" id="IPR050984">
    <property type="entry name" value="Gfo/Idh/MocA_domain"/>
</dbReference>
<dbReference type="SUPFAM" id="SSF55347">
    <property type="entry name" value="Glyceraldehyde-3-phosphate dehydrogenase-like, C-terminal domain"/>
    <property type="match status" value="1"/>
</dbReference>
<comment type="catalytic activity">
    <reaction evidence="9">
        <text>(1R,2R)-1,2-dihydrobenzene-1,2-diol + NADP(+) = catechol + NADPH + H(+)</text>
        <dbReference type="Rhea" id="RHEA:16729"/>
        <dbReference type="ChEBI" id="CHEBI:10702"/>
        <dbReference type="ChEBI" id="CHEBI:15378"/>
        <dbReference type="ChEBI" id="CHEBI:18135"/>
        <dbReference type="ChEBI" id="CHEBI:57783"/>
        <dbReference type="ChEBI" id="CHEBI:58349"/>
        <dbReference type="EC" id="1.3.1.20"/>
    </reaction>
</comment>
<evidence type="ECO:0000256" key="1">
    <source>
        <dbReference type="ARBA" id="ARBA00010928"/>
    </source>
</evidence>
<dbReference type="GO" id="GO:0000166">
    <property type="term" value="F:nucleotide binding"/>
    <property type="evidence" value="ECO:0007669"/>
    <property type="project" value="InterPro"/>
</dbReference>
<gene>
    <name evidence="14" type="ORF">CTOB1V02_LOCUS9451</name>
</gene>
<evidence type="ECO:0000256" key="9">
    <source>
        <dbReference type="ARBA" id="ARBA00047423"/>
    </source>
</evidence>
<dbReference type="EMBL" id="OB663681">
    <property type="protein sequence ID" value="CAD7231604.1"/>
    <property type="molecule type" value="Genomic_DNA"/>
</dbReference>
<sequence>MSSMRDHQSSKPLTFPSNMPPDSRMGPSSLPASVKVLVGGPSNGDVDSGPGVSIAAYSHTTTTSVTSTSGAGTSGVSGVLTQQFLNSQQLPLPGRWEKPKEVIDSKTIHGDQEKRLMAQYGMLLSQQLKLSTDLSAAAVHLNAARSRLRELDIETTWRKQQAGFLQQLQDSMELTRVFWSGIQFRRIRRTFISGRSLPSKKEVFVIKIHSVPLGSYIFHQNEDNVSVKEYNHGPDSRAMPVHHKVVAVAARDRRRAEDFAESIRDRPVVHENYDALCADPHVEVIYVGSIHPTHFKIAMAAMENGKHVLVEKPMAMNVSETEALISKAKEKNVFLMEAIWSRCHPGYRVIKRKLDEKSIGEVLRVEANFGQECEHVERLVKKELGGSKHVLVEKPMAMNVSETEALISKAKEKNVFLMEAIWSRCHPGYRVIKRKLDEKSIGEVLRVEANFGQECEHVERLVKKALGGSSVLDLGIYTLQLALMVFGGPPQEMWVQGCLTKPPPDGVDAATNVILSFDKEGRKSAVLKTDVRLKMENDAYIYGTKGRVKIHAPFHTPCKIEINGEVFDFSAELEGYRYDNSYFFRYEAEEVRECLLRGAKESELITLQETLTLARIMEGIRKKVGMSIE</sequence>
<dbReference type="InterPro" id="IPR036291">
    <property type="entry name" value="NAD(P)-bd_dom_sf"/>
</dbReference>
<comment type="catalytic activity">
    <reaction evidence="10">
        <text>D-xylose + NADP(+) = D-xylono-1,5-lactone + NADPH + H(+)</text>
        <dbReference type="Rhea" id="RHEA:22000"/>
        <dbReference type="ChEBI" id="CHEBI:15378"/>
        <dbReference type="ChEBI" id="CHEBI:15867"/>
        <dbReference type="ChEBI" id="CHEBI:53455"/>
        <dbReference type="ChEBI" id="CHEBI:57783"/>
        <dbReference type="ChEBI" id="CHEBI:58349"/>
        <dbReference type="EC" id="1.1.1.179"/>
    </reaction>
</comment>
<feature type="domain" description="GFO/IDH/MocA-like oxidoreductase" evidence="13">
    <location>
        <begin position="429"/>
        <end position="548"/>
    </location>
</feature>
<name>A0A7R8ZTW1_9CRUS</name>
<accession>A0A7R8ZTW1</accession>
<dbReference type="Gene3D" id="3.30.360.10">
    <property type="entry name" value="Dihydrodipicolinate Reductase, domain 2"/>
    <property type="match status" value="1"/>
</dbReference>
<dbReference type="InterPro" id="IPR023282">
    <property type="entry name" value="HMG_CoA_Rdtase_N"/>
</dbReference>
<organism evidence="14">
    <name type="scientific">Cyprideis torosa</name>
    <dbReference type="NCBI Taxonomy" id="163714"/>
    <lineage>
        <taxon>Eukaryota</taxon>
        <taxon>Metazoa</taxon>
        <taxon>Ecdysozoa</taxon>
        <taxon>Arthropoda</taxon>
        <taxon>Crustacea</taxon>
        <taxon>Oligostraca</taxon>
        <taxon>Ostracoda</taxon>
        <taxon>Podocopa</taxon>
        <taxon>Podocopida</taxon>
        <taxon>Cytherocopina</taxon>
        <taxon>Cytheroidea</taxon>
        <taxon>Cytherideidae</taxon>
        <taxon>Cyprideis</taxon>
    </lineage>
</organism>
<evidence type="ECO:0000313" key="14">
    <source>
        <dbReference type="EMBL" id="CAD7231604.1"/>
    </source>
</evidence>
<keyword evidence="2" id="KW-0560">Oxidoreductase</keyword>
<proteinExistence type="inferred from homology"/>
<feature type="domain" description="Gfo/Idh/MocA-like oxidoreductase N-terminal" evidence="12">
    <location>
        <begin position="231"/>
        <end position="336"/>
    </location>
</feature>
<dbReference type="PANTHER" id="PTHR22604:SF105">
    <property type="entry name" value="TRANS-1,2-DIHYDROBENZENE-1,2-DIOL DEHYDROGENASE"/>
    <property type="match status" value="1"/>
</dbReference>
<dbReference type="GO" id="GO:0004420">
    <property type="term" value="F:hydroxymethylglutaryl-CoA reductase (NADPH) activity"/>
    <property type="evidence" value="ECO:0007669"/>
    <property type="project" value="InterPro"/>
</dbReference>
<evidence type="ECO:0000259" key="13">
    <source>
        <dbReference type="Pfam" id="PF22725"/>
    </source>
</evidence>
<evidence type="ECO:0000256" key="6">
    <source>
        <dbReference type="ARBA" id="ARBA00042926"/>
    </source>
</evidence>
<evidence type="ECO:0000256" key="11">
    <source>
        <dbReference type="SAM" id="MobiDB-lite"/>
    </source>
</evidence>
<dbReference type="Gene3D" id="3.40.50.720">
    <property type="entry name" value="NAD(P)-binding Rossmann-like Domain"/>
    <property type="match status" value="1"/>
</dbReference>
<evidence type="ECO:0000256" key="4">
    <source>
        <dbReference type="ARBA" id="ARBA00038984"/>
    </source>
</evidence>
<dbReference type="GO" id="GO:0047837">
    <property type="term" value="F:D-xylose 1-dehydrogenase (NADP+) activity"/>
    <property type="evidence" value="ECO:0007669"/>
    <property type="project" value="UniProtKB-EC"/>
</dbReference>
<evidence type="ECO:0000259" key="12">
    <source>
        <dbReference type="Pfam" id="PF01408"/>
    </source>
</evidence>
<comment type="similarity">
    <text evidence="1">Belongs to the Gfo/Idh/MocA family.</text>
</comment>